<comment type="caution">
    <text evidence="1">The sequence shown here is derived from an EMBL/GenBank/DDBJ whole genome shotgun (WGS) entry which is preliminary data.</text>
</comment>
<evidence type="ECO:0000313" key="2">
    <source>
        <dbReference type="Proteomes" id="UP001320706"/>
    </source>
</evidence>
<organism evidence="1 2">
    <name type="scientific">Zalaria obscura</name>
    <dbReference type="NCBI Taxonomy" id="2024903"/>
    <lineage>
        <taxon>Eukaryota</taxon>
        <taxon>Fungi</taxon>
        <taxon>Dikarya</taxon>
        <taxon>Ascomycota</taxon>
        <taxon>Pezizomycotina</taxon>
        <taxon>Dothideomycetes</taxon>
        <taxon>Dothideomycetidae</taxon>
        <taxon>Dothideales</taxon>
        <taxon>Zalariaceae</taxon>
        <taxon>Zalaria</taxon>
    </lineage>
</organism>
<protein>
    <submittedName>
        <fullName evidence="1">Uncharacterized protein</fullName>
    </submittedName>
</protein>
<dbReference type="EMBL" id="JAMKPW020000031">
    <property type="protein sequence ID" value="KAK8203342.1"/>
    <property type="molecule type" value="Genomic_DNA"/>
</dbReference>
<dbReference type="Proteomes" id="UP001320706">
    <property type="component" value="Unassembled WGS sequence"/>
</dbReference>
<reference evidence="1" key="1">
    <citation type="submission" date="2024-02" db="EMBL/GenBank/DDBJ databases">
        <title>Metagenome Assembled Genome of Zalaria obscura JY119.</title>
        <authorList>
            <person name="Vighnesh L."/>
            <person name="Jagadeeshwari U."/>
            <person name="Venkata Ramana C."/>
            <person name="Sasikala C."/>
        </authorList>
    </citation>
    <scope>NUCLEOTIDE SEQUENCE</scope>
    <source>
        <strain evidence="1">JY119</strain>
    </source>
</reference>
<gene>
    <name evidence="1" type="ORF">M8818_005320</name>
</gene>
<accession>A0ACC3S988</accession>
<proteinExistence type="predicted"/>
<keyword evidence="2" id="KW-1185">Reference proteome</keyword>
<name>A0ACC3S988_9PEZI</name>
<sequence length="105" mass="11991">MADFSFAAESLQPCPSTAKRRNRIDRPHNPITRPRRDRANRQRLRRTPRGIAMRSAREQRLCVAEGEQDDEGNADGDEERVHDVAEREVGDHGEQSAQEVGEAHY</sequence>
<evidence type="ECO:0000313" key="1">
    <source>
        <dbReference type="EMBL" id="KAK8203342.1"/>
    </source>
</evidence>